<dbReference type="Pfam" id="PF00355">
    <property type="entry name" value="Rieske"/>
    <property type="match status" value="1"/>
</dbReference>
<keyword evidence="4" id="KW-0408">Iron</keyword>
<name>Q027Z2_SOLUE</name>
<dbReference type="EMBL" id="CP000473">
    <property type="protein sequence ID" value="ABJ82665.1"/>
    <property type="molecule type" value="Genomic_DNA"/>
</dbReference>
<dbReference type="InParanoid" id="Q027Z2"/>
<dbReference type="AlphaFoldDB" id="Q027Z2"/>
<dbReference type="InterPro" id="IPR044043">
    <property type="entry name" value="VanA_C_cat"/>
</dbReference>
<dbReference type="SUPFAM" id="SSF55961">
    <property type="entry name" value="Bet v1-like"/>
    <property type="match status" value="1"/>
</dbReference>
<dbReference type="Gene3D" id="2.102.10.10">
    <property type="entry name" value="Rieske [2Fe-2S] iron-sulphur domain"/>
    <property type="match status" value="1"/>
</dbReference>
<dbReference type="KEGG" id="sus:Acid_1675"/>
<dbReference type="PANTHER" id="PTHR21266">
    <property type="entry name" value="IRON-SULFUR DOMAIN CONTAINING PROTEIN"/>
    <property type="match status" value="1"/>
</dbReference>
<reference evidence="7" key="1">
    <citation type="submission" date="2006-10" db="EMBL/GenBank/DDBJ databases">
        <title>Complete sequence of Solibacter usitatus Ellin6076.</title>
        <authorList>
            <consortium name="US DOE Joint Genome Institute"/>
            <person name="Copeland A."/>
            <person name="Lucas S."/>
            <person name="Lapidus A."/>
            <person name="Barry K."/>
            <person name="Detter J.C."/>
            <person name="Glavina del Rio T."/>
            <person name="Hammon N."/>
            <person name="Israni S."/>
            <person name="Dalin E."/>
            <person name="Tice H."/>
            <person name="Pitluck S."/>
            <person name="Thompson L.S."/>
            <person name="Brettin T."/>
            <person name="Bruce D."/>
            <person name="Han C."/>
            <person name="Tapia R."/>
            <person name="Gilna P."/>
            <person name="Schmutz J."/>
            <person name="Larimer F."/>
            <person name="Land M."/>
            <person name="Hauser L."/>
            <person name="Kyrpides N."/>
            <person name="Mikhailova N."/>
            <person name="Janssen P.H."/>
            <person name="Kuske C.R."/>
            <person name="Richardson P."/>
        </authorList>
    </citation>
    <scope>NUCLEOTIDE SEQUENCE</scope>
    <source>
        <strain evidence="7">Ellin6076</strain>
    </source>
</reference>
<evidence type="ECO:0000256" key="2">
    <source>
        <dbReference type="ARBA" id="ARBA00022723"/>
    </source>
</evidence>
<evidence type="ECO:0000256" key="4">
    <source>
        <dbReference type="ARBA" id="ARBA00023004"/>
    </source>
</evidence>
<dbReference type="SUPFAM" id="SSF50022">
    <property type="entry name" value="ISP domain"/>
    <property type="match status" value="1"/>
</dbReference>
<evidence type="ECO:0000256" key="3">
    <source>
        <dbReference type="ARBA" id="ARBA00023002"/>
    </source>
</evidence>
<protein>
    <submittedName>
        <fullName evidence="7">Rieske (2Fe-2S) domain protein</fullName>
    </submittedName>
</protein>
<dbReference type="InterPro" id="IPR036922">
    <property type="entry name" value="Rieske_2Fe-2S_sf"/>
</dbReference>
<accession>Q027Z2</accession>
<dbReference type="HOGENOM" id="CLU_039484_1_2_0"/>
<dbReference type="GO" id="GO:0051537">
    <property type="term" value="F:2 iron, 2 sulfur cluster binding"/>
    <property type="evidence" value="ECO:0007669"/>
    <property type="project" value="UniProtKB-KW"/>
</dbReference>
<dbReference type="Pfam" id="PF19112">
    <property type="entry name" value="VanA_C"/>
    <property type="match status" value="1"/>
</dbReference>
<keyword evidence="3" id="KW-0560">Oxidoreductase</keyword>
<evidence type="ECO:0000313" key="7">
    <source>
        <dbReference type="EMBL" id="ABJ82665.1"/>
    </source>
</evidence>
<dbReference type="GO" id="GO:0016491">
    <property type="term" value="F:oxidoreductase activity"/>
    <property type="evidence" value="ECO:0007669"/>
    <property type="project" value="UniProtKB-KW"/>
</dbReference>
<keyword evidence="1" id="KW-0001">2Fe-2S</keyword>
<sequence length="363" mass="41429">MMTPLSKSSASTLKDAWYCAGWSHELRYPRILGRKLLNRQLALFRDQQGRLHALDAACPHRGADLSLGHLVEGHIQCPLHGWRFDDTGKCVCIPSQLPEVKIPPGAMASTYRVVERQGIIWIWMGAVRDPMPAPPHQDVWEASPARHRHFLPPQLWRCSFFNAVENAIDNTHLPFLHAGLLGPNQQQLYPTQNLVVDEDLRGFRGEDSPESPWGFPRSRQIFDGVLERVVAAWMGMNEIRREYYRFDLGGSLSFYVEWDSGTWDVLAGHWTPSDSFHSWYFGMSIRTRATHWVGDIFQKWFGKKLSLQDKLGVERLLSNEPDNLPSTVSVVGDEPALTFRRIHNYHVNHQQGDGLAASSTNWV</sequence>
<dbReference type="eggNOG" id="COG4638">
    <property type="taxonomic scope" value="Bacteria"/>
</dbReference>
<evidence type="ECO:0000256" key="5">
    <source>
        <dbReference type="ARBA" id="ARBA00023014"/>
    </source>
</evidence>
<dbReference type="InterPro" id="IPR017941">
    <property type="entry name" value="Rieske_2Fe-2S"/>
</dbReference>
<dbReference type="STRING" id="234267.Acid_1675"/>
<dbReference type="InterPro" id="IPR050584">
    <property type="entry name" value="Cholesterol_7-desaturase"/>
</dbReference>
<evidence type="ECO:0000256" key="1">
    <source>
        <dbReference type="ARBA" id="ARBA00022714"/>
    </source>
</evidence>
<dbReference type="PROSITE" id="PS51296">
    <property type="entry name" value="RIESKE"/>
    <property type="match status" value="1"/>
</dbReference>
<dbReference type="PANTHER" id="PTHR21266:SF60">
    <property type="entry name" value="3-KETOSTEROID-9-ALPHA-MONOOXYGENASE, OXYGENASE COMPONENT"/>
    <property type="match status" value="1"/>
</dbReference>
<feature type="domain" description="Rieske" evidence="6">
    <location>
        <begin position="17"/>
        <end position="122"/>
    </location>
</feature>
<gene>
    <name evidence="7" type="ordered locus">Acid_1675</name>
</gene>
<organism evidence="7">
    <name type="scientific">Solibacter usitatus (strain Ellin6076)</name>
    <dbReference type="NCBI Taxonomy" id="234267"/>
    <lineage>
        <taxon>Bacteria</taxon>
        <taxon>Pseudomonadati</taxon>
        <taxon>Acidobacteriota</taxon>
        <taxon>Terriglobia</taxon>
        <taxon>Bryobacterales</taxon>
        <taxon>Solibacteraceae</taxon>
        <taxon>Candidatus Solibacter</taxon>
    </lineage>
</organism>
<keyword evidence="5" id="KW-0411">Iron-sulfur</keyword>
<dbReference type="GO" id="GO:0046872">
    <property type="term" value="F:metal ion binding"/>
    <property type="evidence" value="ECO:0007669"/>
    <property type="project" value="UniProtKB-KW"/>
</dbReference>
<keyword evidence="2" id="KW-0479">Metal-binding</keyword>
<proteinExistence type="predicted"/>
<evidence type="ECO:0000259" key="6">
    <source>
        <dbReference type="PROSITE" id="PS51296"/>
    </source>
</evidence>